<feature type="active site" evidence="10">
    <location>
        <position position="262"/>
    </location>
</feature>
<dbReference type="Gene3D" id="3.40.605.10">
    <property type="entry name" value="Aldehyde Dehydrogenase, Chain A, domain 1"/>
    <property type="match status" value="1"/>
</dbReference>
<dbReference type="EMBL" id="LACB01000112">
    <property type="protein sequence ID" value="KAJ9488586.1"/>
    <property type="molecule type" value="Genomic_DNA"/>
</dbReference>
<dbReference type="GO" id="GO:0004777">
    <property type="term" value="F:succinate-semialdehyde dehydrogenase (NAD+) activity"/>
    <property type="evidence" value="ECO:0007669"/>
    <property type="project" value="UniProtKB-EC"/>
</dbReference>
<evidence type="ECO:0000256" key="4">
    <source>
        <dbReference type="ARBA" id="ARBA00019842"/>
    </source>
</evidence>
<dbReference type="Gene3D" id="3.40.309.10">
    <property type="entry name" value="Aldehyde Dehydrogenase, Chain A, domain 2"/>
    <property type="match status" value="1"/>
</dbReference>
<evidence type="ECO:0000256" key="6">
    <source>
        <dbReference type="ARBA" id="ARBA00030806"/>
    </source>
</evidence>
<evidence type="ECO:0000256" key="5">
    <source>
        <dbReference type="ARBA" id="ARBA00023002"/>
    </source>
</evidence>
<reference evidence="13" key="1">
    <citation type="submission" date="2015-06" db="EMBL/GenBank/DDBJ databases">
        <authorList>
            <person name="Nguyen H."/>
        </authorList>
    </citation>
    <scope>NUCLEOTIDE SEQUENCE</scope>
    <source>
        <strain evidence="13">DAOM 180753</strain>
    </source>
</reference>
<evidence type="ECO:0000313" key="13">
    <source>
        <dbReference type="EMBL" id="KAJ9488586.1"/>
    </source>
</evidence>
<comment type="catalytic activity">
    <reaction evidence="8">
        <text>succinate semialdehyde + NAD(+) + H2O = succinate + NADH + 2 H(+)</text>
        <dbReference type="Rhea" id="RHEA:13217"/>
        <dbReference type="ChEBI" id="CHEBI:15377"/>
        <dbReference type="ChEBI" id="CHEBI:15378"/>
        <dbReference type="ChEBI" id="CHEBI:30031"/>
        <dbReference type="ChEBI" id="CHEBI:57540"/>
        <dbReference type="ChEBI" id="CHEBI:57706"/>
        <dbReference type="ChEBI" id="CHEBI:57945"/>
        <dbReference type="EC" id="1.2.1.16"/>
    </reaction>
</comment>
<dbReference type="AlphaFoldDB" id="A0AAI9TK52"/>
<dbReference type="GO" id="GO:0005737">
    <property type="term" value="C:cytoplasm"/>
    <property type="evidence" value="ECO:0007669"/>
    <property type="project" value="TreeGrafter"/>
</dbReference>
<comment type="pathway">
    <text evidence="1">Amino-acid degradation; 4-aminobutanoate degradation.</text>
</comment>
<dbReference type="PROSITE" id="PS00687">
    <property type="entry name" value="ALDEHYDE_DEHYDR_GLU"/>
    <property type="match status" value="1"/>
</dbReference>
<dbReference type="FunFam" id="3.40.605.10:FF:000005">
    <property type="entry name" value="Succinate-semialdehyde dehydrogenase I"/>
    <property type="match status" value="1"/>
</dbReference>
<dbReference type="SUPFAM" id="SSF53720">
    <property type="entry name" value="ALDH-like"/>
    <property type="match status" value="1"/>
</dbReference>
<proteinExistence type="inferred from homology"/>
<dbReference type="PROSITE" id="PS00070">
    <property type="entry name" value="ALDEHYDE_DEHYDR_CYS"/>
    <property type="match status" value="1"/>
</dbReference>
<evidence type="ECO:0000256" key="2">
    <source>
        <dbReference type="ARBA" id="ARBA00009986"/>
    </source>
</evidence>
<evidence type="ECO:0000256" key="8">
    <source>
        <dbReference type="ARBA" id="ARBA00052698"/>
    </source>
</evidence>
<dbReference type="CDD" id="cd07103">
    <property type="entry name" value="ALDH_F5_SSADH_GabD"/>
    <property type="match status" value="1"/>
</dbReference>
<reference evidence="13" key="2">
    <citation type="journal article" date="2016" name="Fungal Biol.">
        <title>Ochratoxin A production by Penicillium thymicola.</title>
        <authorList>
            <person name="Nguyen H.D.T."/>
            <person name="McMullin D.R."/>
            <person name="Ponomareva E."/>
            <person name="Riley R."/>
            <person name="Pomraning K.R."/>
            <person name="Baker S.E."/>
            <person name="Seifert K.A."/>
        </authorList>
    </citation>
    <scope>NUCLEOTIDE SEQUENCE</scope>
    <source>
        <strain evidence="13">DAOM 180753</strain>
    </source>
</reference>
<evidence type="ECO:0000256" key="7">
    <source>
        <dbReference type="ARBA" id="ARBA00050387"/>
    </source>
</evidence>
<dbReference type="InterPro" id="IPR015590">
    <property type="entry name" value="Aldehyde_DH_dom"/>
</dbReference>
<dbReference type="PANTHER" id="PTHR43353">
    <property type="entry name" value="SUCCINATE-SEMIALDEHYDE DEHYDROGENASE, MITOCHONDRIAL"/>
    <property type="match status" value="1"/>
</dbReference>
<dbReference type="InterPro" id="IPR016163">
    <property type="entry name" value="Ald_DH_C"/>
</dbReference>
<evidence type="ECO:0000259" key="12">
    <source>
        <dbReference type="Pfam" id="PF00171"/>
    </source>
</evidence>
<dbReference type="InterPro" id="IPR016161">
    <property type="entry name" value="Ald_DH/histidinol_DH"/>
</dbReference>
<dbReference type="PANTHER" id="PTHR43353:SF5">
    <property type="entry name" value="SUCCINATE-SEMIALDEHYDE DEHYDROGENASE, MITOCHONDRIAL"/>
    <property type="match status" value="1"/>
</dbReference>
<dbReference type="InterPro" id="IPR029510">
    <property type="entry name" value="Ald_DH_CS_GLU"/>
</dbReference>
<evidence type="ECO:0000313" key="14">
    <source>
        <dbReference type="Proteomes" id="UP001227192"/>
    </source>
</evidence>
<dbReference type="InterPro" id="IPR050740">
    <property type="entry name" value="Aldehyde_DH_Superfamily"/>
</dbReference>
<sequence length="519" mass="55171">MSSAETFSELNKSGLFIQNSAFIDGEWVKSDNTFDVYEPSTATVLGTAANCDMTAMQIAIQSAHDAQPKYFTETTAATRGLILTKWHDLVMDNINDLSTLLCLENGKTLAEARTEITYAASFISWFAAEAPRAYGDVIPSSTPDTVVMTLKEPVGVCGIITPWNFPAAMIARKIAPALAAGCAVVVKPPSETPFTALSLTKLAIEAGVPRKVIQVVPTKDRGVASELAVNPLIRKISFTGSTGVGKTLAKVAAGTAKKVSLELGGNAPFIVFEDADLELAVEGAMLSKFRCSGQTCVCANRLYVQRGVVEEFTRRLVKQVEELKCGPGLDGTSTQGPLINRAAVQKVQEHIRDAVSKGAEVRSGGIVPRDLGNGFFIQPTVLSGATVDMAVAKDETFGPLAPIFAFESEEEVLRLANDTEFGLAGYFYSKDIGRVMRVAQKMQVGMCGVNTGKVAAAESPFGGIKESGYGLEGSKFVTLGFPMLDGDVGGALIDLEGDYHLTGDQVCHPTHNSLIGLYC</sequence>
<dbReference type="Proteomes" id="UP001227192">
    <property type="component" value="Unassembled WGS sequence"/>
</dbReference>
<accession>A0AAI9TK52</accession>
<gene>
    <name evidence="13" type="ORF">VN97_g4683</name>
</gene>
<comment type="caution">
    <text evidence="13">The sequence shown here is derived from an EMBL/GenBank/DDBJ whole genome shotgun (WGS) entry which is preliminary data.</text>
</comment>
<protein>
    <recommendedName>
        <fullName evidence="4">Succinate-semialdehyde dehydrogenase, mitochondrial</fullName>
        <ecNumber evidence="9">1.2.1.16</ecNumber>
        <ecNumber evidence="3">1.2.1.24</ecNumber>
    </recommendedName>
    <alternativeName>
        <fullName evidence="6">NAD(+)-dependent succinic semialdehyde dehydrogenase</fullName>
    </alternativeName>
</protein>
<evidence type="ECO:0000256" key="9">
    <source>
        <dbReference type="ARBA" id="ARBA00067047"/>
    </source>
</evidence>
<dbReference type="EC" id="1.2.1.24" evidence="3"/>
<dbReference type="EC" id="1.2.1.16" evidence="9"/>
<dbReference type="InterPro" id="IPR016162">
    <property type="entry name" value="Ald_DH_N"/>
</dbReference>
<name>A0AAI9TK52_PENTH</name>
<dbReference type="GO" id="GO:0009450">
    <property type="term" value="P:gamma-aminobutyric acid catabolic process"/>
    <property type="evidence" value="ECO:0007669"/>
    <property type="project" value="TreeGrafter"/>
</dbReference>
<keyword evidence="14" id="KW-1185">Reference proteome</keyword>
<evidence type="ECO:0000256" key="1">
    <source>
        <dbReference type="ARBA" id="ARBA00005176"/>
    </source>
</evidence>
<comment type="catalytic activity">
    <reaction evidence="7">
        <text>succinate semialdehyde + NADP(+) + H2O = succinate + NADPH + 2 H(+)</text>
        <dbReference type="Rhea" id="RHEA:13213"/>
        <dbReference type="ChEBI" id="CHEBI:15377"/>
        <dbReference type="ChEBI" id="CHEBI:15378"/>
        <dbReference type="ChEBI" id="CHEBI:30031"/>
        <dbReference type="ChEBI" id="CHEBI:57706"/>
        <dbReference type="ChEBI" id="CHEBI:57783"/>
        <dbReference type="ChEBI" id="CHEBI:58349"/>
        <dbReference type="EC" id="1.2.1.16"/>
    </reaction>
</comment>
<evidence type="ECO:0000256" key="10">
    <source>
        <dbReference type="PROSITE-ProRule" id="PRU10007"/>
    </source>
</evidence>
<keyword evidence="5 11" id="KW-0560">Oxidoreductase</keyword>
<organism evidence="13 14">
    <name type="scientific">Penicillium thymicola</name>
    <dbReference type="NCBI Taxonomy" id="293382"/>
    <lineage>
        <taxon>Eukaryota</taxon>
        <taxon>Fungi</taxon>
        <taxon>Dikarya</taxon>
        <taxon>Ascomycota</taxon>
        <taxon>Pezizomycotina</taxon>
        <taxon>Eurotiomycetes</taxon>
        <taxon>Eurotiomycetidae</taxon>
        <taxon>Eurotiales</taxon>
        <taxon>Aspergillaceae</taxon>
        <taxon>Penicillium</taxon>
    </lineage>
</organism>
<evidence type="ECO:0000256" key="3">
    <source>
        <dbReference type="ARBA" id="ARBA00013051"/>
    </source>
</evidence>
<dbReference type="Pfam" id="PF00171">
    <property type="entry name" value="Aldedh"/>
    <property type="match status" value="1"/>
</dbReference>
<evidence type="ECO:0000256" key="11">
    <source>
        <dbReference type="RuleBase" id="RU003345"/>
    </source>
</evidence>
<feature type="domain" description="Aldehyde dehydrogenase" evidence="12">
    <location>
        <begin position="27"/>
        <end position="475"/>
    </location>
</feature>
<dbReference type="InterPro" id="IPR016160">
    <property type="entry name" value="Ald_DH_CS_CYS"/>
</dbReference>
<comment type="similarity">
    <text evidence="2 11">Belongs to the aldehyde dehydrogenase family.</text>
</comment>
<dbReference type="FunFam" id="3.40.309.10:FF:000004">
    <property type="entry name" value="Succinate-semialdehyde dehydrogenase I"/>
    <property type="match status" value="1"/>
</dbReference>